<reference evidence="1 2" key="1">
    <citation type="submission" date="2024-02" db="EMBL/GenBank/DDBJ databases">
        <authorList>
            <person name="Chen Y."/>
            <person name="Shah S."/>
            <person name="Dougan E. K."/>
            <person name="Thang M."/>
            <person name="Chan C."/>
        </authorList>
    </citation>
    <scope>NUCLEOTIDE SEQUENCE [LARGE SCALE GENOMIC DNA]</scope>
</reference>
<protein>
    <submittedName>
        <fullName evidence="1">Rab family GTPase</fullName>
    </submittedName>
</protein>
<evidence type="ECO:0000313" key="1">
    <source>
        <dbReference type="EMBL" id="CAK9111612.1"/>
    </source>
</evidence>
<gene>
    <name evidence="1" type="ORF">SCF082_LOCUS51786</name>
</gene>
<accession>A0ABP0SGT1</accession>
<keyword evidence="2" id="KW-1185">Reference proteome</keyword>
<comment type="caution">
    <text evidence="1">The sequence shown here is derived from an EMBL/GenBank/DDBJ whole genome shotgun (WGS) entry which is preliminary data.</text>
</comment>
<organism evidence="1 2">
    <name type="scientific">Durusdinium trenchii</name>
    <dbReference type="NCBI Taxonomy" id="1381693"/>
    <lineage>
        <taxon>Eukaryota</taxon>
        <taxon>Sar</taxon>
        <taxon>Alveolata</taxon>
        <taxon>Dinophyceae</taxon>
        <taxon>Suessiales</taxon>
        <taxon>Symbiodiniaceae</taxon>
        <taxon>Durusdinium</taxon>
    </lineage>
</organism>
<dbReference type="EMBL" id="CAXAMM010043764">
    <property type="protein sequence ID" value="CAK9111612.1"/>
    <property type="molecule type" value="Genomic_DNA"/>
</dbReference>
<name>A0ABP0SGT1_9DINO</name>
<sequence length="275" mass="29785">VNRVVRKLLRENKATAMLARNGSLELFSVDNKASSPTQDALRELVLKTAVKESSVQERVQLAWLWMHDRLLSDECQMCSAARGEALGAKYGWPSRTRPEFKNPVRTVAGPEAVWKRSVAGLRVQIVPGTGKAGRELGALPQGVLTKHGLDVWIDQPVNGNLGAKVRRSKFCLLLLTKDVLARAVKVELKHALNRDEPILLVHDAEPGKLSFAPCSELTYTAPSQALPFRTRSHEVSCFASGKFQRLGLAPAAGGIVSGLTTGGGVHRSLTIASVV</sequence>
<dbReference type="Proteomes" id="UP001642464">
    <property type="component" value="Unassembled WGS sequence"/>
</dbReference>
<proteinExistence type="predicted"/>
<feature type="non-terminal residue" evidence="1">
    <location>
        <position position="1"/>
    </location>
</feature>
<evidence type="ECO:0000313" key="2">
    <source>
        <dbReference type="Proteomes" id="UP001642464"/>
    </source>
</evidence>